<proteinExistence type="inferred from homology"/>
<dbReference type="Gene3D" id="1.10.2020.10">
    <property type="entry name" value="uronate isomerase, domain 2, chain A"/>
    <property type="match status" value="1"/>
</dbReference>
<dbReference type="EMBL" id="JAFBEB010000003">
    <property type="protein sequence ID" value="MBM7589629.1"/>
    <property type="molecule type" value="Genomic_DNA"/>
</dbReference>
<dbReference type="GO" id="GO:0008880">
    <property type="term" value="F:glucuronate isomerase activity"/>
    <property type="evidence" value="ECO:0007669"/>
    <property type="project" value="UniProtKB-UniRule"/>
</dbReference>
<sequence length="470" mass="54762">MKPFLHEDFLLDSETAKKLYHQYAKDMPIFDYHCHLSAKEIAENRKFANITEAWLGGDHYKWRAMRSNGVSEEYITGEKSDKEKFVRWAETVPYLIGNPLYHWTHLELQRYFGITEPLSAENADNIWERCNTLLQDEAFTPRALLKRSNVVALCTTDDPTDSLADHRKLRDDPAFDVQVLPTFRPDQAYQIEKETFPSWVQQLEQATDMAIDTYHDFLTALARRIQFFHEAGCRLSDHSIESSFYREATEEELSAIFRKKLDRKILGPEEAAKFRSAVLLFLGQRYHQYGWAMQLHIGGLRNANTRKLHLLGPNTGYDSIADFCYAEDLARFLDALDQRQSLPKTILYCLNPRDNYMIAAMIGNFQEGVPGKLQFGSAWWFNDHHDGMKEQMKALANVGLLSRFIGMLTDSRSLLSFTRHEYFRRILCNLLGDWVERGEYPADFALLEQIVRNICFENIRNYLDMELSND</sequence>
<dbReference type="PANTHER" id="PTHR30068:SF4">
    <property type="entry name" value="URONATE ISOMERASE"/>
    <property type="match status" value="1"/>
</dbReference>
<dbReference type="NCBIfam" id="NF002794">
    <property type="entry name" value="PRK02925.1"/>
    <property type="match status" value="1"/>
</dbReference>
<dbReference type="InterPro" id="IPR003766">
    <property type="entry name" value="Uronate_isomerase"/>
</dbReference>
<comment type="pathway">
    <text evidence="2 7">Carbohydrate metabolism; pentose and glucuronate interconversion.</text>
</comment>
<comment type="catalytic activity">
    <reaction evidence="1 7">
        <text>D-glucuronate = D-fructuronate</text>
        <dbReference type="Rhea" id="RHEA:13049"/>
        <dbReference type="ChEBI" id="CHEBI:58720"/>
        <dbReference type="ChEBI" id="CHEBI:59863"/>
        <dbReference type="EC" id="5.3.1.12"/>
    </reaction>
</comment>
<protein>
    <recommendedName>
        <fullName evidence="5 7">Uronate isomerase</fullName>
        <ecNumber evidence="4 7">5.3.1.12</ecNumber>
    </recommendedName>
    <alternativeName>
        <fullName evidence="7">Glucuronate isomerase</fullName>
    </alternativeName>
    <alternativeName>
        <fullName evidence="7">Uronic isomerase</fullName>
    </alternativeName>
</protein>
<evidence type="ECO:0000256" key="3">
    <source>
        <dbReference type="ARBA" id="ARBA00008397"/>
    </source>
</evidence>
<evidence type="ECO:0000256" key="4">
    <source>
        <dbReference type="ARBA" id="ARBA00012546"/>
    </source>
</evidence>
<keyword evidence="9" id="KW-1185">Reference proteome</keyword>
<accession>A0A938XWW7</accession>
<evidence type="ECO:0000313" key="8">
    <source>
        <dbReference type="EMBL" id="MBM7589629.1"/>
    </source>
</evidence>
<keyword evidence="6 7" id="KW-0413">Isomerase</keyword>
<dbReference type="Pfam" id="PF02614">
    <property type="entry name" value="UxaC"/>
    <property type="match status" value="1"/>
</dbReference>
<dbReference type="Proteomes" id="UP000717624">
    <property type="component" value="Unassembled WGS sequence"/>
</dbReference>
<name>A0A938XWW7_9BACL</name>
<evidence type="ECO:0000256" key="5">
    <source>
        <dbReference type="ARBA" id="ARBA00020555"/>
    </source>
</evidence>
<dbReference type="HAMAP" id="MF_00675">
    <property type="entry name" value="UxaC"/>
    <property type="match status" value="1"/>
</dbReference>
<dbReference type="RefSeq" id="WP_204517353.1">
    <property type="nucleotide sequence ID" value="NZ_BAABIN010000038.1"/>
</dbReference>
<dbReference type="EC" id="5.3.1.12" evidence="4 7"/>
<dbReference type="GO" id="GO:0019698">
    <property type="term" value="P:D-galacturonate catabolic process"/>
    <property type="evidence" value="ECO:0007669"/>
    <property type="project" value="TreeGrafter"/>
</dbReference>
<dbReference type="PANTHER" id="PTHR30068">
    <property type="entry name" value="URONATE ISOMERASE"/>
    <property type="match status" value="1"/>
</dbReference>
<dbReference type="SUPFAM" id="SSF51556">
    <property type="entry name" value="Metallo-dependent hydrolases"/>
    <property type="match status" value="1"/>
</dbReference>
<reference evidence="8" key="1">
    <citation type="submission" date="2021-01" db="EMBL/GenBank/DDBJ databases">
        <title>Genomic Encyclopedia of Type Strains, Phase IV (KMG-IV): sequencing the most valuable type-strain genomes for metagenomic binning, comparative biology and taxonomic classification.</title>
        <authorList>
            <person name="Goeker M."/>
        </authorList>
    </citation>
    <scope>NUCLEOTIDE SEQUENCE</scope>
    <source>
        <strain evidence="8">DSM 25523</strain>
    </source>
</reference>
<gene>
    <name evidence="7" type="primary">uxaC</name>
    <name evidence="8" type="ORF">JOD01_001229</name>
</gene>
<evidence type="ECO:0000256" key="7">
    <source>
        <dbReference type="HAMAP-Rule" id="MF_00675"/>
    </source>
</evidence>
<dbReference type="AlphaFoldDB" id="A0A938XWW7"/>
<organism evidence="8 9">
    <name type="scientific">Brevibacillus fulvus</name>
    <dbReference type="NCBI Taxonomy" id="1125967"/>
    <lineage>
        <taxon>Bacteria</taxon>
        <taxon>Bacillati</taxon>
        <taxon>Bacillota</taxon>
        <taxon>Bacilli</taxon>
        <taxon>Bacillales</taxon>
        <taxon>Paenibacillaceae</taxon>
        <taxon>Brevibacillus</taxon>
    </lineage>
</organism>
<evidence type="ECO:0000256" key="6">
    <source>
        <dbReference type="ARBA" id="ARBA00023235"/>
    </source>
</evidence>
<evidence type="ECO:0000256" key="2">
    <source>
        <dbReference type="ARBA" id="ARBA00004892"/>
    </source>
</evidence>
<dbReference type="GO" id="GO:0042840">
    <property type="term" value="P:D-glucuronate catabolic process"/>
    <property type="evidence" value="ECO:0007669"/>
    <property type="project" value="TreeGrafter"/>
</dbReference>
<evidence type="ECO:0000313" key="9">
    <source>
        <dbReference type="Proteomes" id="UP000717624"/>
    </source>
</evidence>
<dbReference type="Gene3D" id="3.20.20.140">
    <property type="entry name" value="Metal-dependent hydrolases"/>
    <property type="match status" value="1"/>
</dbReference>
<comment type="similarity">
    <text evidence="3 7">Belongs to the metallo-dependent hydrolases superfamily. Uronate isomerase family.</text>
</comment>
<comment type="catalytic activity">
    <reaction evidence="7">
        <text>aldehydo-D-galacturonate = keto-D-tagaturonate</text>
        <dbReference type="Rhea" id="RHEA:27702"/>
        <dbReference type="ChEBI" id="CHEBI:12952"/>
        <dbReference type="ChEBI" id="CHEBI:17886"/>
    </reaction>
</comment>
<dbReference type="InterPro" id="IPR032466">
    <property type="entry name" value="Metal_Hydrolase"/>
</dbReference>
<comment type="caution">
    <text evidence="8">The sequence shown here is derived from an EMBL/GenBank/DDBJ whole genome shotgun (WGS) entry which is preliminary data.</text>
</comment>
<evidence type="ECO:0000256" key="1">
    <source>
        <dbReference type="ARBA" id="ARBA00001165"/>
    </source>
</evidence>